<dbReference type="EMBL" id="MW962848">
    <property type="protein sequence ID" value="QVD39614.1"/>
    <property type="molecule type" value="mRNA"/>
</dbReference>
<dbReference type="InterPro" id="IPR001251">
    <property type="entry name" value="CRAL-TRIO_dom"/>
</dbReference>
<dbReference type="SMART" id="SM00516">
    <property type="entry name" value="SEC14"/>
    <property type="match status" value="1"/>
</dbReference>
<proteinExistence type="evidence at transcript level"/>
<sequence>MTTPRERIGIQLAPLTQQQQQLAREELRETPENVAEAVVALRELLRADPTLHYRDDDDFLIRFLRPTKYYPKSAHELMKRAAVFKDKHSDLLRNLLPTDEEDAFVNHTVVNVLADRDHKDRRVLIVNCGGSWDPSKVTANQMFKLFYLIHEGAMLEPQTQVAGVVVIMDFKNMSLKQVRGLSPSFSMLLLSFIQDAMPLRLKEVHIVKQPYIFNMVFTMFKPFIREKLRNRMFFHGDKMESLHKHLDPSHLPEDYGGKLPKIDYTSKDWYPVICDITDEIKEWNSYGLVQQSK</sequence>
<evidence type="ECO:0000313" key="2">
    <source>
        <dbReference type="EMBL" id="QVD39614.1"/>
    </source>
</evidence>
<evidence type="ECO:0000259" key="1">
    <source>
        <dbReference type="PROSITE" id="PS50191"/>
    </source>
</evidence>
<dbReference type="PRINTS" id="PR00180">
    <property type="entry name" value="CRETINALDHBP"/>
</dbReference>
<dbReference type="Gene3D" id="3.40.525.10">
    <property type="entry name" value="CRAL-TRIO lipid binding domain"/>
    <property type="match status" value="1"/>
</dbReference>
<organism evidence="2">
    <name type="scientific">Schistocerca gregaria</name>
    <name type="common">Desert locust</name>
    <name type="synonym">Gryllus gregarius</name>
    <dbReference type="NCBI Taxonomy" id="7010"/>
    <lineage>
        <taxon>Eukaryota</taxon>
        <taxon>Metazoa</taxon>
        <taxon>Ecdysozoa</taxon>
        <taxon>Arthropoda</taxon>
        <taxon>Hexapoda</taxon>
        <taxon>Insecta</taxon>
        <taxon>Pterygota</taxon>
        <taxon>Neoptera</taxon>
        <taxon>Polyneoptera</taxon>
        <taxon>Orthoptera</taxon>
        <taxon>Caelifera</taxon>
        <taxon>Acrididea</taxon>
        <taxon>Acridomorpha</taxon>
        <taxon>Acridoidea</taxon>
        <taxon>Acrididae</taxon>
        <taxon>Cyrtacanthacridinae</taxon>
        <taxon>Schistocerca</taxon>
    </lineage>
</organism>
<dbReference type="GeneID" id="126335428"/>
<dbReference type="InterPro" id="IPR036273">
    <property type="entry name" value="CRAL/TRIO_N_dom_sf"/>
</dbReference>
<feature type="domain" description="CRAL-TRIO" evidence="1">
    <location>
        <begin position="100"/>
        <end position="263"/>
    </location>
</feature>
<name>A0A8E5JTG1_SCHGR</name>
<dbReference type="RefSeq" id="XP_049854664.1">
    <property type="nucleotide sequence ID" value="XM_049998707.1"/>
</dbReference>
<dbReference type="InterPro" id="IPR011074">
    <property type="entry name" value="CRAL/TRIO_N_dom"/>
</dbReference>
<reference evidence="2" key="1">
    <citation type="journal article" date="2021" name="J. Neurophysiol.">
        <title>Gene transcription changes in a locust model of noise-induced deafness.</title>
        <authorList>
            <person name="French A.S."/>
            <person name="Warren B."/>
        </authorList>
    </citation>
    <scope>NUCLEOTIDE SEQUENCE</scope>
</reference>
<dbReference type="RefSeq" id="XP_049854663.1">
    <property type="nucleotide sequence ID" value="XM_049998706.1"/>
</dbReference>
<dbReference type="SUPFAM" id="SSF46938">
    <property type="entry name" value="CRAL/TRIO N-terminal domain"/>
    <property type="match status" value="1"/>
</dbReference>
<dbReference type="AlphaFoldDB" id="A0A8E5JTG1"/>
<dbReference type="OrthoDB" id="75724at2759"/>
<dbReference type="PROSITE" id="PS50191">
    <property type="entry name" value="CRAL_TRIO"/>
    <property type="match status" value="1"/>
</dbReference>
<dbReference type="GO" id="GO:1902936">
    <property type="term" value="F:phosphatidylinositol bisphosphate binding"/>
    <property type="evidence" value="ECO:0007669"/>
    <property type="project" value="TreeGrafter"/>
</dbReference>
<dbReference type="PANTHER" id="PTHR10174:SF212">
    <property type="entry name" value="MIP26555P1"/>
    <property type="match status" value="1"/>
</dbReference>
<dbReference type="GO" id="GO:0016020">
    <property type="term" value="C:membrane"/>
    <property type="evidence" value="ECO:0007669"/>
    <property type="project" value="TreeGrafter"/>
</dbReference>
<dbReference type="KEGG" id="sgre:126335428"/>
<dbReference type="SUPFAM" id="SSF52087">
    <property type="entry name" value="CRAL/TRIO domain"/>
    <property type="match status" value="1"/>
</dbReference>
<dbReference type="SMART" id="SM01100">
    <property type="entry name" value="CRAL_TRIO_N"/>
    <property type="match status" value="1"/>
</dbReference>
<protein>
    <submittedName>
        <fullName evidence="2">Clavesin-1</fullName>
    </submittedName>
</protein>
<accession>A0A8E5JTG1</accession>
<dbReference type="Gene3D" id="1.20.5.1200">
    <property type="entry name" value="Alpha-tocopherol transfer"/>
    <property type="match status" value="1"/>
</dbReference>
<dbReference type="PANTHER" id="PTHR10174">
    <property type="entry name" value="ALPHA-TOCOPHEROL TRANSFER PROTEIN-RELATED"/>
    <property type="match status" value="1"/>
</dbReference>
<dbReference type="InterPro" id="IPR036865">
    <property type="entry name" value="CRAL-TRIO_dom_sf"/>
</dbReference>
<dbReference type="CDD" id="cd00170">
    <property type="entry name" value="SEC14"/>
    <property type="match status" value="1"/>
</dbReference>
<dbReference type="Gene3D" id="1.10.8.20">
    <property type="entry name" value="N-terminal domain of phosphatidylinositol transfer protein sec14p"/>
    <property type="match status" value="1"/>
</dbReference>
<dbReference type="Pfam" id="PF00650">
    <property type="entry name" value="CRAL_TRIO"/>
    <property type="match status" value="1"/>
</dbReference>